<sequence>MTKVYIASIADWEPEPEVAPRWPDHHLEFNITHDDDMVMLAAESVPNYASLPGIGLDVMRLNRPRAEAVGLEGVLLEQLHPSELATFRRTFEASSAVNCRLDYLIHMWTVKEAYVKAIGTGLGTEFKSLCVLGLDALYEAVHESTSNPSLAPPIHPAWTVKHGYVVVPQVWRSKRKAIPEKCFAWTLVSASSAPGSAGSIDFEIIDCKDFEKAAA</sequence>
<name>A0ACC2WRG1_9TREE</name>
<proteinExistence type="predicted"/>
<gene>
    <name evidence="1" type="ORF">QFC20_002005</name>
</gene>
<dbReference type="Proteomes" id="UP001230649">
    <property type="component" value="Unassembled WGS sequence"/>
</dbReference>
<dbReference type="EMBL" id="JASBWS010000013">
    <property type="protein sequence ID" value="KAJ9113117.1"/>
    <property type="molecule type" value="Genomic_DNA"/>
</dbReference>
<evidence type="ECO:0000313" key="1">
    <source>
        <dbReference type="EMBL" id="KAJ9113117.1"/>
    </source>
</evidence>
<evidence type="ECO:0000313" key="2">
    <source>
        <dbReference type="Proteomes" id="UP001230649"/>
    </source>
</evidence>
<keyword evidence="2" id="KW-1185">Reference proteome</keyword>
<accession>A0ACC2WRG1</accession>
<protein>
    <submittedName>
        <fullName evidence="1">Uncharacterized protein</fullName>
    </submittedName>
</protein>
<comment type="caution">
    <text evidence="1">The sequence shown here is derived from an EMBL/GenBank/DDBJ whole genome shotgun (WGS) entry which is preliminary data.</text>
</comment>
<organism evidence="1 2">
    <name type="scientific">Naganishia adeliensis</name>
    <dbReference type="NCBI Taxonomy" id="92952"/>
    <lineage>
        <taxon>Eukaryota</taxon>
        <taxon>Fungi</taxon>
        <taxon>Dikarya</taxon>
        <taxon>Basidiomycota</taxon>
        <taxon>Agaricomycotina</taxon>
        <taxon>Tremellomycetes</taxon>
        <taxon>Filobasidiales</taxon>
        <taxon>Filobasidiaceae</taxon>
        <taxon>Naganishia</taxon>
    </lineage>
</organism>
<reference evidence="1" key="1">
    <citation type="submission" date="2023-04" db="EMBL/GenBank/DDBJ databases">
        <title>Draft Genome sequencing of Naganishia species isolated from polar environments using Oxford Nanopore Technology.</title>
        <authorList>
            <person name="Leo P."/>
            <person name="Venkateswaran K."/>
        </authorList>
    </citation>
    <scope>NUCLEOTIDE SEQUENCE</scope>
    <source>
        <strain evidence="1">MNA-CCFEE 5262</strain>
    </source>
</reference>